<evidence type="ECO:0000313" key="3">
    <source>
        <dbReference type="Proteomes" id="UP000192911"/>
    </source>
</evidence>
<sequence>MIAVLAGLAFVLPSPAVASDAWQFELSAATGAVTRGLVDSNKAPTVGVGANWYPDPSGGFFIGASALSIRNSAFSQTGAKIVADAGYTWRLDADWTLQAIVSRYQFARVPFAGRMAYHELELRGGWRDFLFASLTASPDTAIGWSSKTRAFSYDVAGRLPLEHGFSATAGIGYYDLRAQVGGGYVYADAGLTYQYRTVQFDLWYIGTQAPAATRARMGPLLSHGWTADVVWHF</sequence>
<dbReference type="OrthoDB" id="9150245at2"/>
<feature type="chain" id="PRO_5012462754" description="Outer membrane protein" evidence="1">
    <location>
        <begin position="19"/>
        <end position="233"/>
    </location>
</feature>
<evidence type="ECO:0000256" key="1">
    <source>
        <dbReference type="SAM" id="SignalP"/>
    </source>
</evidence>
<keyword evidence="1" id="KW-0732">Signal</keyword>
<dbReference type="Proteomes" id="UP000192911">
    <property type="component" value="Unassembled WGS sequence"/>
</dbReference>
<protein>
    <recommendedName>
        <fullName evidence="4">Outer membrane protein</fullName>
    </recommendedName>
</protein>
<dbReference type="AlphaFoldDB" id="A0A1X7D5S8"/>
<name>A0A1X7D5S8_TRICW</name>
<dbReference type="GeneID" id="95552251"/>
<proteinExistence type="predicted"/>
<accession>A0A1X7D5S8</accession>
<dbReference type="EMBL" id="FXAH01000002">
    <property type="protein sequence ID" value="SMF09388.1"/>
    <property type="molecule type" value="Genomic_DNA"/>
</dbReference>
<gene>
    <name evidence="2" type="ORF">SAMN06295900_102429</name>
</gene>
<organism evidence="2 3">
    <name type="scientific">Trinickia caryophylli</name>
    <name type="common">Paraburkholderia caryophylli</name>
    <dbReference type="NCBI Taxonomy" id="28094"/>
    <lineage>
        <taxon>Bacteria</taxon>
        <taxon>Pseudomonadati</taxon>
        <taxon>Pseudomonadota</taxon>
        <taxon>Betaproteobacteria</taxon>
        <taxon>Burkholderiales</taxon>
        <taxon>Burkholderiaceae</taxon>
        <taxon>Trinickia</taxon>
    </lineage>
</organism>
<evidence type="ECO:0000313" key="2">
    <source>
        <dbReference type="EMBL" id="SMF09388.1"/>
    </source>
</evidence>
<keyword evidence="3" id="KW-1185">Reference proteome</keyword>
<dbReference type="RefSeq" id="WP_085225240.1">
    <property type="nucleotide sequence ID" value="NZ_BSQD01000002.1"/>
</dbReference>
<feature type="signal peptide" evidence="1">
    <location>
        <begin position="1"/>
        <end position="18"/>
    </location>
</feature>
<reference evidence="3" key="1">
    <citation type="submission" date="2017-04" db="EMBL/GenBank/DDBJ databases">
        <authorList>
            <person name="Varghese N."/>
            <person name="Submissions S."/>
        </authorList>
    </citation>
    <scope>NUCLEOTIDE SEQUENCE [LARGE SCALE GENOMIC DNA]</scope>
    <source>
        <strain evidence="3">Ballard 720</strain>
    </source>
</reference>
<evidence type="ECO:0008006" key="4">
    <source>
        <dbReference type="Google" id="ProtNLM"/>
    </source>
</evidence>